<dbReference type="CDD" id="cd02440">
    <property type="entry name" value="AdoMet_MTases"/>
    <property type="match status" value="1"/>
</dbReference>
<keyword evidence="1" id="KW-0620">Polyamine biosynthesis</keyword>
<evidence type="ECO:0000313" key="3">
    <source>
        <dbReference type="EMBL" id="MBB6229027.1"/>
    </source>
</evidence>
<feature type="transmembrane region" description="Helical" evidence="2">
    <location>
        <begin position="177"/>
        <end position="198"/>
    </location>
</feature>
<feature type="transmembrane region" description="Helical" evidence="2">
    <location>
        <begin position="419"/>
        <end position="435"/>
    </location>
</feature>
<evidence type="ECO:0000256" key="1">
    <source>
        <dbReference type="ARBA" id="ARBA00023115"/>
    </source>
</evidence>
<dbReference type="GO" id="GO:0006596">
    <property type="term" value="P:polyamine biosynthetic process"/>
    <property type="evidence" value="ECO:0007669"/>
    <property type="project" value="UniProtKB-KW"/>
</dbReference>
<evidence type="ECO:0000256" key="2">
    <source>
        <dbReference type="SAM" id="Phobius"/>
    </source>
</evidence>
<feature type="transmembrane region" description="Helical" evidence="2">
    <location>
        <begin position="218"/>
        <end position="235"/>
    </location>
</feature>
<dbReference type="InterPro" id="IPR029063">
    <property type="entry name" value="SAM-dependent_MTases_sf"/>
</dbReference>
<dbReference type="NCBIfam" id="NF037959">
    <property type="entry name" value="MFS_SpdSyn"/>
    <property type="match status" value="1"/>
</dbReference>
<feature type="transmembrane region" description="Helical" evidence="2">
    <location>
        <begin position="104"/>
        <end position="124"/>
    </location>
</feature>
<keyword evidence="3" id="KW-0808">Transferase</keyword>
<keyword evidence="2" id="KW-0812">Transmembrane</keyword>
<feature type="transmembrane region" description="Helical" evidence="2">
    <location>
        <begin position="274"/>
        <end position="292"/>
    </location>
</feature>
<dbReference type="GO" id="GO:0032259">
    <property type="term" value="P:methylation"/>
    <property type="evidence" value="ECO:0007669"/>
    <property type="project" value="UniProtKB-KW"/>
</dbReference>
<organism evidence="3 4">
    <name type="scientific">Polymorphobacter multimanifer</name>
    <dbReference type="NCBI Taxonomy" id="1070431"/>
    <lineage>
        <taxon>Bacteria</taxon>
        <taxon>Pseudomonadati</taxon>
        <taxon>Pseudomonadota</taxon>
        <taxon>Alphaproteobacteria</taxon>
        <taxon>Sphingomonadales</taxon>
        <taxon>Sphingosinicellaceae</taxon>
        <taxon>Polymorphobacter</taxon>
    </lineage>
</organism>
<comment type="caution">
    <text evidence="3">The sequence shown here is derived from an EMBL/GenBank/DDBJ whole genome shotgun (WGS) entry which is preliminary data.</text>
</comment>
<dbReference type="AlphaFoldDB" id="A0A841L8R9"/>
<protein>
    <submittedName>
        <fullName evidence="3">SAM-dependent methyltransferase</fullName>
    </submittedName>
</protein>
<keyword evidence="4" id="KW-1185">Reference proteome</keyword>
<dbReference type="PANTHER" id="PTHR43317:SF1">
    <property type="entry name" value="THERMOSPERMINE SYNTHASE ACAULIS5"/>
    <property type="match status" value="1"/>
</dbReference>
<feature type="transmembrane region" description="Helical" evidence="2">
    <location>
        <begin position="298"/>
        <end position="321"/>
    </location>
</feature>
<reference evidence="3 4" key="1">
    <citation type="submission" date="2020-08" db="EMBL/GenBank/DDBJ databases">
        <title>Genomic Encyclopedia of Type Strains, Phase IV (KMG-IV): sequencing the most valuable type-strain genomes for metagenomic binning, comparative biology and taxonomic classification.</title>
        <authorList>
            <person name="Goeker M."/>
        </authorList>
    </citation>
    <scope>NUCLEOTIDE SEQUENCE [LARGE SCALE GENOMIC DNA]</scope>
    <source>
        <strain evidence="3 4">DSM 102189</strain>
    </source>
</reference>
<accession>A0A841L8R9</accession>
<dbReference type="EMBL" id="JACIIV010000030">
    <property type="protein sequence ID" value="MBB6229027.1"/>
    <property type="molecule type" value="Genomic_DNA"/>
</dbReference>
<dbReference type="Gene3D" id="3.40.50.150">
    <property type="entry name" value="Vaccinia Virus protein VP39"/>
    <property type="match status" value="1"/>
</dbReference>
<sequence length="739" mass="79333">MTAAMLRPLFVATVLVGSFLLFLIQPMFARMVLPRLGGSSSVWNVAMLFYQSVLLGGYLYAHALQRLPLRQQIAVHLTLFVLAGLTLPVAAATWLPDPGTTPPALWLLALLAVSIGPVFLVVSAQAPLMQAWFARSDDPSADAPFFLYAASNTGSLAALVAYPLLIEPGTRLAAQSWAWSAGFAILLLLVALAGRAALRRPGAVVAARGGAITGKQRLRWTLLALVPSGLLLSTTSHLTTDIMAMPLLWVIPLAVYLLSFIIAFGAGGVRMTRIAVGAAPPLLLLLGSLAFVTASAAVIFYTVSGVVLLFVIALALHGTLAAERPDAGNLTEYYLWISFGGALGGLFCALVAPLVFDWGYEHPLLLVAAALLLPASPVAGWTDRLWSGRGGAAMRWLVPPLALAVSLAGAMWLTGQPDALLVAMVFIMALAVVSIGRPPWFAWAFLMLMMMLGGWKQLDPAAAPVERIRSFFGIYTVRDSKTRQVRQLQHGTTLHGVQSLVAGKTTRPTSYYSPGSGVGRVFAAAPRLFAAPARMAFVGLGSGTLACYARPGQRWTAFEIDPAMVRIARDRHLFTYVEDCAPGLRIVIGDARLMLAREALGSLDMLAVDAFSSDAIPLHLMTTEAFRVYSRVLGPDGVLLLHISNRYLDLEPVVAAIARAGGWTARVRRHQPGRVARPGEADTRSIWIALTRTPARMEQVVAATGDVPDDWQSLRDPGRSPPWTDDFASILPAFRSPFR</sequence>
<dbReference type="Proteomes" id="UP000538147">
    <property type="component" value="Unassembled WGS sequence"/>
</dbReference>
<keyword evidence="3" id="KW-0489">Methyltransferase</keyword>
<feature type="transmembrane region" description="Helical" evidence="2">
    <location>
        <begin position="333"/>
        <end position="356"/>
    </location>
</feature>
<dbReference type="RefSeq" id="WP_243452948.1">
    <property type="nucleotide sequence ID" value="NZ_JACIIV010000030.1"/>
</dbReference>
<feature type="transmembrane region" description="Helical" evidence="2">
    <location>
        <begin position="45"/>
        <end position="61"/>
    </location>
</feature>
<feature type="transmembrane region" description="Helical" evidence="2">
    <location>
        <begin position="73"/>
        <end position="92"/>
    </location>
</feature>
<feature type="transmembrane region" description="Helical" evidence="2">
    <location>
        <begin position="393"/>
        <end position="413"/>
    </location>
</feature>
<name>A0A841L8R9_9SPHN</name>
<feature type="transmembrane region" description="Helical" evidence="2">
    <location>
        <begin position="247"/>
        <end position="267"/>
    </location>
</feature>
<feature type="transmembrane region" description="Helical" evidence="2">
    <location>
        <begin position="145"/>
        <end position="165"/>
    </location>
</feature>
<dbReference type="GO" id="GO:0008168">
    <property type="term" value="F:methyltransferase activity"/>
    <property type="evidence" value="ECO:0007669"/>
    <property type="project" value="UniProtKB-KW"/>
</dbReference>
<keyword evidence="2" id="KW-0472">Membrane</keyword>
<dbReference type="PANTHER" id="PTHR43317">
    <property type="entry name" value="THERMOSPERMINE SYNTHASE ACAULIS5"/>
    <property type="match status" value="1"/>
</dbReference>
<dbReference type="SUPFAM" id="SSF53335">
    <property type="entry name" value="S-adenosyl-L-methionine-dependent methyltransferases"/>
    <property type="match status" value="1"/>
</dbReference>
<proteinExistence type="predicted"/>
<keyword evidence="2" id="KW-1133">Transmembrane helix</keyword>
<gene>
    <name evidence="3" type="ORF">FHS79_003225</name>
</gene>
<evidence type="ECO:0000313" key="4">
    <source>
        <dbReference type="Proteomes" id="UP000538147"/>
    </source>
</evidence>